<dbReference type="CDD" id="cd00063">
    <property type="entry name" value="FN3"/>
    <property type="match status" value="1"/>
</dbReference>
<dbReference type="NCBIfam" id="TIGR04183">
    <property type="entry name" value="Por_Secre_tail"/>
    <property type="match status" value="1"/>
</dbReference>
<evidence type="ECO:0000259" key="1">
    <source>
        <dbReference type="PROSITE" id="PS50853"/>
    </source>
</evidence>
<name>A0A286A7R9_9SPHI</name>
<dbReference type="PROSITE" id="PS50853">
    <property type="entry name" value="FN3"/>
    <property type="match status" value="1"/>
</dbReference>
<dbReference type="InterPro" id="IPR003961">
    <property type="entry name" value="FN3_dom"/>
</dbReference>
<dbReference type="RefSeq" id="WP_097132589.1">
    <property type="nucleotide sequence ID" value="NZ_OCMT01000003.1"/>
</dbReference>
<dbReference type="InterPro" id="IPR026444">
    <property type="entry name" value="Secre_tail"/>
</dbReference>
<dbReference type="SMART" id="SM00060">
    <property type="entry name" value="FN3"/>
    <property type="match status" value="1"/>
</dbReference>
<accession>A0A286A7R9</accession>
<sequence>MAVSLMFKRGFFVLFFFLISLSSYGQNITNYVFAANGGTYADISGTQVFAGGADDVVSSSISIGFDFWYMGQRYTNVRISTNGWISLSNTADSAPDNNLSSGGVRPILAPLWDDLAVFPGALGTGLGAGNISHNISVVMGVKVFTVQWNLMRWDRSSALIDFLGVVTPTSVISFQAKLYENGNVQFMYRQQGGNVSAAASASVGITGTSGVFLSLNGTGTNPAADHLVEVSNISTKPASGQTYTFNPTELSAPTSLTFTRVGSTGMRLNWSDSFADEAGFVIYRSVDGGNTYTHLATTSPNATFYDDAGLTNATTYYYRLYTLRENLSVGYVSGNQLTGCQSFVVGASPNLSGAGNNGPVCAAASLILSANFIDGASYSWSGPNGFTSTQQNPVISYSDNAKGVYTVTISRNGCSAVLTTTVTSTGVGRWTGNVSADWSNPNNWCNGVLPTNAVNVSIPTLEVYNNPTLTSSGSANNLDIASGRTLTVSGAGNLQVAGAISSAGTIATSSGKVTFNGASAQTIPSNVFSTNAIMDLELNNVAGVTLNGALRLTGVLTVTAGAFNTGNFLTLASSQASTAQVASIPSAAKIEGRVTVERYVQGGTVNPYRTYRMLSSPVYDNTTTFVNTDVEGNRSAKFAQLIDDIIVSGSGGAANGFDPTHNNNSSSWYYDSGYMRVTNINTTVNAGRGMYMLYRGNRNNIALKTYPPYPDAETVVMDFEGVLNQQDVSATLTYSAANNFNLLGNPYAATIDWSSSNWGADKGTASNAIWIWNPVARGYATYINDVSTMGGTRYISSGQAFFVQTSAAGTLKFKENVKAVTQQPTILSMSVPNRSQESVPTQLATPKNLVRINMKPVNSYGEDETVIVFDQNSSVSYTEEDASHFDGEVVNISTLADAQKLAINFLPLSTNAMEIGLNVSAAASGNYVMQFNLDEYHQGYLLKLKDNYLQKTTPITLGGAHHFSIDITNAQTLGAGRFSLLVEPPTVLPVGLLSFTWKKQNEGVMLNWLIANNSSAKVFKLYRAGDDGKYVLLGDILAKEVGAYSFLDAVPLMGRNYYKLVQIDGNGNETPTEPVVVNFVLGENNVATAFPNPMKDKLTVQVNNLKDDKYQLVLYNVTGQKLISQQVSKSDLNRGYELDVLVLTPGFYFIKVSEFSSNSFVALLKVVKH</sequence>
<dbReference type="InterPro" id="IPR013783">
    <property type="entry name" value="Ig-like_fold"/>
</dbReference>
<proteinExistence type="predicted"/>
<dbReference type="Pfam" id="PF18962">
    <property type="entry name" value="Por_Secre_tail"/>
    <property type="match status" value="1"/>
</dbReference>
<feature type="domain" description="Fibronectin type-III" evidence="1">
    <location>
        <begin position="252"/>
        <end position="343"/>
    </location>
</feature>
<evidence type="ECO:0000313" key="3">
    <source>
        <dbReference type="Proteomes" id="UP000219281"/>
    </source>
</evidence>
<dbReference type="InterPro" id="IPR036116">
    <property type="entry name" value="FN3_sf"/>
</dbReference>
<reference evidence="3" key="1">
    <citation type="submission" date="2017-09" db="EMBL/GenBank/DDBJ databases">
        <authorList>
            <person name="Varghese N."/>
            <person name="Submissions S."/>
        </authorList>
    </citation>
    <scope>NUCLEOTIDE SEQUENCE [LARGE SCALE GENOMIC DNA]</scope>
    <source>
        <strain evidence="3">CGMCC 1.12803</strain>
    </source>
</reference>
<organism evidence="2 3">
    <name type="scientific">Pedobacter xixiisoli</name>
    <dbReference type="NCBI Taxonomy" id="1476464"/>
    <lineage>
        <taxon>Bacteria</taxon>
        <taxon>Pseudomonadati</taxon>
        <taxon>Bacteroidota</taxon>
        <taxon>Sphingobacteriia</taxon>
        <taxon>Sphingobacteriales</taxon>
        <taxon>Sphingobacteriaceae</taxon>
        <taxon>Pedobacter</taxon>
    </lineage>
</organism>
<protein>
    <submittedName>
        <fullName evidence="2">Por secretion system C-terminal sorting domain-containing protein</fullName>
    </submittedName>
</protein>
<dbReference type="Proteomes" id="UP000219281">
    <property type="component" value="Unassembled WGS sequence"/>
</dbReference>
<dbReference type="AlphaFoldDB" id="A0A286A7R9"/>
<evidence type="ECO:0000313" key="2">
    <source>
        <dbReference type="EMBL" id="SOD17945.1"/>
    </source>
</evidence>
<dbReference type="EMBL" id="OCMT01000003">
    <property type="protein sequence ID" value="SOD17945.1"/>
    <property type="molecule type" value="Genomic_DNA"/>
</dbReference>
<dbReference type="SUPFAM" id="SSF49265">
    <property type="entry name" value="Fibronectin type III"/>
    <property type="match status" value="1"/>
</dbReference>
<dbReference type="OrthoDB" id="101122at2"/>
<keyword evidence="3" id="KW-1185">Reference proteome</keyword>
<dbReference type="Gene3D" id="2.60.40.10">
    <property type="entry name" value="Immunoglobulins"/>
    <property type="match status" value="2"/>
</dbReference>
<dbReference type="InterPro" id="IPR035986">
    <property type="entry name" value="PKD_dom_sf"/>
</dbReference>
<gene>
    <name evidence="2" type="ORF">SAMN06297358_2750</name>
</gene>
<dbReference type="SUPFAM" id="SSF49299">
    <property type="entry name" value="PKD domain"/>
    <property type="match status" value="1"/>
</dbReference>